<organism evidence="1 2">
    <name type="scientific">Ignicoccus pacificus DSM 13166</name>
    <dbReference type="NCBI Taxonomy" id="940294"/>
    <lineage>
        <taxon>Archaea</taxon>
        <taxon>Thermoproteota</taxon>
        <taxon>Thermoprotei</taxon>
        <taxon>Desulfurococcales</taxon>
        <taxon>Desulfurococcaceae</taxon>
        <taxon>Ignicoccus</taxon>
    </lineage>
</organism>
<accession>A0A977KBJ0</accession>
<evidence type="ECO:0000313" key="2">
    <source>
        <dbReference type="Proteomes" id="UP001063698"/>
    </source>
</evidence>
<evidence type="ECO:0000313" key="1">
    <source>
        <dbReference type="EMBL" id="UXD22659.1"/>
    </source>
</evidence>
<evidence type="ECO:0008006" key="3">
    <source>
        <dbReference type="Google" id="ProtNLM"/>
    </source>
</evidence>
<dbReference type="AlphaFoldDB" id="A0A977KBJ0"/>
<proteinExistence type="predicted"/>
<name>A0A977KBJ0_9CREN</name>
<dbReference type="KEGG" id="ipc:IPA_07120"/>
<sequence length="291" mass="33435">MFEDKRVLLMRNGEVRVVVGYEHPPGCSIAYLKYVYTGRGPWKGFERVVKEYTPEEVRKGSLVYDPNFGSLVPCASHSEVLRAPDPLERAKEVISSPKDLLEERFVELYDCLRIRDLGLGGSLLLGIQHENSDVDSLIYPRGDPLWIWEELENSDLLEEEREWSLRVSKLLGLPLNEVKRLYSKAKRAMFKGTAVSFAFVKKDLERYGSSVADPIGKIELVLDMEPCPEALYYPHRCWAGRYLIESYESSFVKVFVKGGRVRVKGYLWRRSDGTEVIRIGGREERGYLLFA</sequence>
<dbReference type="Proteomes" id="UP001063698">
    <property type="component" value="Chromosome"/>
</dbReference>
<reference evidence="1" key="1">
    <citation type="submission" date="2013-11" db="EMBL/GenBank/DDBJ databases">
        <title>Comparative genomics of Ignicoccus.</title>
        <authorList>
            <person name="Podar M."/>
        </authorList>
    </citation>
    <scope>NUCLEOTIDE SEQUENCE</scope>
    <source>
        <strain evidence="1">DSM 13166</strain>
    </source>
</reference>
<keyword evidence="2" id="KW-1185">Reference proteome</keyword>
<protein>
    <recommendedName>
        <fullName evidence="3">Polymerase nucleotidyl transferase domain-containing protein</fullName>
    </recommendedName>
</protein>
<gene>
    <name evidence="1" type="ORF">IPA_07120</name>
</gene>
<dbReference type="EMBL" id="CP006868">
    <property type="protein sequence ID" value="UXD22659.1"/>
    <property type="molecule type" value="Genomic_DNA"/>
</dbReference>